<dbReference type="EMBL" id="JBHTHR010000813">
    <property type="protein sequence ID" value="MFD0803276.1"/>
    <property type="molecule type" value="Genomic_DNA"/>
</dbReference>
<organism evidence="1 2">
    <name type="scientific">Streptomonospora algeriensis</name>
    <dbReference type="NCBI Taxonomy" id="995084"/>
    <lineage>
        <taxon>Bacteria</taxon>
        <taxon>Bacillati</taxon>
        <taxon>Actinomycetota</taxon>
        <taxon>Actinomycetes</taxon>
        <taxon>Streptosporangiales</taxon>
        <taxon>Nocardiopsidaceae</taxon>
        <taxon>Streptomonospora</taxon>
    </lineage>
</organism>
<protein>
    <submittedName>
        <fullName evidence="1">Uncharacterized protein</fullName>
    </submittedName>
</protein>
<accession>A0ABW3BIU7</accession>
<proteinExistence type="predicted"/>
<evidence type="ECO:0000313" key="2">
    <source>
        <dbReference type="Proteomes" id="UP001596956"/>
    </source>
</evidence>
<name>A0ABW3BIU7_9ACTN</name>
<reference evidence="2" key="1">
    <citation type="journal article" date="2019" name="Int. J. Syst. Evol. Microbiol.">
        <title>The Global Catalogue of Microorganisms (GCM) 10K type strain sequencing project: providing services to taxonomists for standard genome sequencing and annotation.</title>
        <authorList>
            <consortium name="The Broad Institute Genomics Platform"/>
            <consortium name="The Broad Institute Genome Sequencing Center for Infectious Disease"/>
            <person name="Wu L."/>
            <person name="Ma J."/>
        </authorList>
    </citation>
    <scope>NUCLEOTIDE SEQUENCE [LARGE SCALE GENOMIC DNA]</scope>
    <source>
        <strain evidence="2">CCUG 63369</strain>
    </source>
</reference>
<keyword evidence="2" id="KW-1185">Reference proteome</keyword>
<feature type="non-terminal residue" evidence="1">
    <location>
        <position position="231"/>
    </location>
</feature>
<comment type="caution">
    <text evidence="1">The sequence shown here is derived from an EMBL/GenBank/DDBJ whole genome shotgun (WGS) entry which is preliminary data.</text>
</comment>
<dbReference type="Proteomes" id="UP001596956">
    <property type="component" value="Unassembled WGS sequence"/>
</dbReference>
<gene>
    <name evidence="1" type="ORF">ACFQZU_18395</name>
</gene>
<sequence length="231" mass="24717">MRFYLALNSAAPDGAAPIPEHVVAAARTLAHRVLPLPAETLRHTSWQSPAHNVALLAWTNEPEHAWLPDPLLPVRDESGEGALGYSGYLADPADLDRLLQAGADPGPLVDRTGGAFGVFRATPAGVDAVTTITRNDPVYFTERARLHVVGNRAALVHLVARAAEEGPEASMPPAPEYDIPPMQALVRHGFYLTDHTPFRGTTALTECGTLRIRGGVARTATRDLPEPEPAP</sequence>
<evidence type="ECO:0000313" key="1">
    <source>
        <dbReference type="EMBL" id="MFD0803276.1"/>
    </source>
</evidence>